<dbReference type="InterPro" id="IPR058705">
    <property type="entry name" value="A_ENA"/>
</dbReference>
<protein>
    <submittedName>
        <fullName evidence="1">Uncharacterized protein</fullName>
    </submittedName>
</protein>
<comment type="caution">
    <text evidence="1">The sequence shown here is derived from an EMBL/GenBank/DDBJ whole genome shotgun (WGS) entry which is preliminary data.</text>
</comment>
<keyword evidence="2" id="KW-1185">Reference proteome</keyword>
<dbReference type="RefSeq" id="WP_227211890.1">
    <property type="nucleotide sequence ID" value="NZ_BAABZQ010000001.1"/>
</dbReference>
<accession>A0ABQ0C034</accession>
<evidence type="ECO:0000313" key="2">
    <source>
        <dbReference type="Proteomes" id="UP001600941"/>
    </source>
</evidence>
<dbReference type="Pfam" id="PF26595">
    <property type="entry name" value="A_ENA"/>
    <property type="match status" value="1"/>
</dbReference>
<evidence type="ECO:0000313" key="1">
    <source>
        <dbReference type="EMBL" id="GAA6502134.1"/>
    </source>
</evidence>
<gene>
    <name evidence="1" type="ORF">K340107D12_49500</name>
</gene>
<reference evidence="1 2" key="1">
    <citation type="submission" date="2024-04" db="EMBL/GenBank/DDBJ databases">
        <title>Defined microbial consortia suppress multidrug-resistant proinflammatory Enterobacteriaceae via ecological control.</title>
        <authorList>
            <person name="Furuichi M."/>
            <person name="Kawaguchi T."/>
            <person name="Pust M."/>
            <person name="Yasuma K."/>
            <person name="Plichta D."/>
            <person name="Hasegawa N."/>
            <person name="Ohya T."/>
            <person name="Bhattarai S."/>
            <person name="Sasajima S."/>
            <person name="Aoto Y."/>
            <person name="Tuganbaev T."/>
            <person name="Yaginuma M."/>
            <person name="Ueda M."/>
            <person name="Okahashi N."/>
            <person name="Amafuji K."/>
            <person name="Kiridooshi Y."/>
            <person name="Sugita K."/>
            <person name="Strazar M."/>
            <person name="Skelly A."/>
            <person name="Suda W."/>
            <person name="Hattori M."/>
            <person name="Nakamoto N."/>
            <person name="Caballero S."/>
            <person name="Norman J."/>
            <person name="Olle B."/>
            <person name="Tanoue T."/>
            <person name="Arita M."/>
            <person name="Bucci V."/>
            <person name="Atarashi K."/>
            <person name="Xavier R."/>
            <person name="Honda K."/>
        </authorList>
    </citation>
    <scope>NUCLEOTIDE SEQUENCE [LARGE SCALE GENOMIC DNA]</scope>
    <source>
        <strain evidence="2">k34-0107-D12</strain>
    </source>
</reference>
<organism evidence="1 2">
    <name type="scientific">Blautia parvula</name>
    <dbReference type="NCBI Taxonomy" id="2877527"/>
    <lineage>
        <taxon>Bacteria</taxon>
        <taxon>Bacillati</taxon>
        <taxon>Bacillota</taxon>
        <taxon>Clostridia</taxon>
        <taxon>Lachnospirales</taxon>
        <taxon>Lachnospiraceae</taxon>
        <taxon>Blautia</taxon>
    </lineage>
</organism>
<proteinExistence type="predicted"/>
<name>A0ABQ0C034_9FIRM</name>
<dbReference type="EMBL" id="BAABZQ010000001">
    <property type="protein sequence ID" value="GAA6502134.1"/>
    <property type="molecule type" value="Genomic_DNA"/>
</dbReference>
<dbReference type="Proteomes" id="UP001600941">
    <property type="component" value="Unassembled WGS sequence"/>
</dbReference>
<sequence length="102" mass="10931">MGMPIIMPGDTTLDQAVTDLIISVAMQETSLSHILNAEGEKMEAIISMEGTSPEDLMRMNRSAELITGAVTRLELILQSKLELFVRCPSVTSSSMNGTGGES</sequence>